<dbReference type="PANTHER" id="PTHR18839:SF0">
    <property type="entry name" value="MITOTIC INTERACTOR AND SUBSTRATE OF PLK1 ISOFORM X1-RELATED"/>
    <property type="match status" value="1"/>
</dbReference>
<sequence length="320" mass="36949">MTITLKKSNLRSHSKKSPCSEDSGLDDSSYRSTYDDPETPIEKEIRIAMEREENFRREKGFSKMGKSTDCQWLEMEEQTKNQIVSPATKQPRFHSSHSFMYTPVRNIERPHKREHDLENLNLKGFSKMGKSTDCAPSRSVPRSTSAPLTPSFIITSSPSKGPLKHEVSANNVIILEPSNDFPSSQRHDTDTVAAQSSECASEFSLNKVCEQPQEKMFLNNPFFKLRSRSQMSLVDEEIKMVKRREEELRQERARMYGKDRFSTGLMICLSQFPEVYSGGRRKSAMALRWEAGEFAKKRLKRNKATACSERRQWSMFYPFI</sequence>
<dbReference type="Proteomes" id="UP000472263">
    <property type="component" value="Chromosome 20"/>
</dbReference>
<dbReference type="InParanoid" id="A0A667X5Y7"/>
<evidence type="ECO:0000313" key="2">
    <source>
        <dbReference type="Ensembl" id="ENSMMDP00005009323.1"/>
    </source>
</evidence>
<reference evidence="2" key="3">
    <citation type="submission" date="2025-09" db="UniProtKB">
        <authorList>
            <consortium name="Ensembl"/>
        </authorList>
    </citation>
    <scope>IDENTIFICATION</scope>
</reference>
<keyword evidence="3" id="KW-1185">Reference proteome</keyword>
<organism evidence="2 3">
    <name type="scientific">Myripristis murdjan</name>
    <name type="common">pinecone soldierfish</name>
    <dbReference type="NCBI Taxonomy" id="586833"/>
    <lineage>
        <taxon>Eukaryota</taxon>
        <taxon>Metazoa</taxon>
        <taxon>Chordata</taxon>
        <taxon>Craniata</taxon>
        <taxon>Vertebrata</taxon>
        <taxon>Euteleostomi</taxon>
        <taxon>Actinopterygii</taxon>
        <taxon>Neopterygii</taxon>
        <taxon>Teleostei</taxon>
        <taxon>Neoteleostei</taxon>
        <taxon>Acanthomorphata</taxon>
        <taxon>Holocentriformes</taxon>
        <taxon>Holocentridae</taxon>
        <taxon>Myripristis</taxon>
    </lineage>
</organism>
<dbReference type="AlphaFoldDB" id="A0A667X5Y7"/>
<protein>
    <submittedName>
        <fullName evidence="2">Uncharacterized protein</fullName>
    </submittedName>
</protein>
<reference evidence="2" key="2">
    <citation type="submission" date="2025-08" db="UniProtKB">
        <authorList>
            <consortium name="Ensembl"/>
        </authorList>
    </citation>
    <scope>IDENTIFICATION</scope>
</reference>
<dbReference type="PANTHER" id="PTHR18839">
    <property type="entry name" value="MITOTIC INTERACTOR AND SUBSTRATE OF PLK1 MISP FAMILY MEMBER"/>
    <property type="match status" value="1"/>
</dbReference>
<proteinExistence type="predicted"/>
<evidence type="ECO:0000256" key="1">
    <source>
        <dbReference type="SAM" id="MobiDB-lite"/>
    </source>
</evidence>
<dbReference type="InterPro" id="IPR042779">
    <property type="entry name" value="MISP/MISP3-like"/>
</dbReference>
<evidence type="ECO:0000313" key="3">
    <source>
        <dbReference type="Proteomes" id="UP000472263"/>
    </source>
</evidence>
<feature type="region of interest" description="Disordered" evidence="1">
    <location>
        <begin position="1"/>
        <end position="42"/>
    </location>
</feature>
<name>A0A667X5Y7_9TELE</name>
<dbReference type="Ensembl" id="ENSMMDT00005009618.1">
    <property type="protein sequence ID" value="ENSMMDP00005009323.1"/>
    <property type="gene ID" value="ENSMMDG00005005114.1"/>
</dbReference>
<accession>A0A667X5Y7</accession>
<reference evidence="2" key="1">
    <citation type="submission" date="2019-06" db="EMBL/GenBank/DDBJ databases">
        <authorList>
            <consortium name="Wellcome Sanger Institute Data Sharing"/>
        </authorList>
    </citation>
    <scope>NUCLEOTIDE SEQUENCE [LARGE SCALE GENOMIC DNA]</scope>
</reference>
<dbReference type="GeneTree" id="ENSGT00980000198918"/>